<dbReference type="EMBL" id="OBDZ01000028">
    <property type="protein sequence ID" value="SNY41177.1"/>
    <property type="molecule type" value="Genomic_DNA"/>
</dbReference>
<protein>
    <recommendedName>
        <fullName evidence="4">Sporulation initiation inhibitor protein Soj</fullName>
    </recommendedName>
</protein>
<evidence type="ECO:0000256" key="4">
    <source>
        <dbReference type="ARBA" id="ARBA00071824"/>
    </source>
</evidence>
<comment type="subunit">
    <text evidence="3">Dimerizes in the presence of ATP but not ADP; ATP-binding is required for double-stranded (ds)DNA-binding. Interacts with DnaA.</text>
</comment>
<evidence type="ECO:0000313" key="7">
    <source>
        <dbReference type="Proteomes" id="UP000219573"/>
    </source>
</evidence>
<dbReference type="CDD" id="cd02042">
    <property type="entry name" value="ParAB_family"/>
    <property type="match status" value="1"/>
</dbReference>
<dbReference type="PANTHER" id="PTHR13696:SF99">
    <property type="entry name" value="COBYRINIC ACID AC-DIAMIDE SYNTHASE"/>
    <property type="match status" value="1"/>
</dbReference>
<evidence type="ECO:0000256" key="2">
    <source>
        <dbReference type="ARBA" id="ARBA00049360"/>
    </source>
</evidence>
<dbReference type="FunFam" id="3.40.50.300:FF:000285">
    <property type="entry name" value="Sporulation initiation inhibitor Soj"/>
    <property type="match status" value="1"/>
</dbReference>
<dbReference type="PANTHER" id="PTHR13696">
    <property type="entry name" value="P-LOOP CONTAINING NUCLEOSIDE TRIPHOSPHATE HYDROLASE"/>
    <property type="match status" value="1"/>
</dbReference>
<dbReference type="InterPro" id="IPR050678">
    <property type="entry name" value="DNA_Partitioning_ATPase"/>
</dbReference>
<evidence type="ECO:0000259" key="5">
    <source>
        <dbReference type="Pfam" id="PF13614"/>
    </source>
</evidence>
<feature type="domain" description="AAA" evidence="5">
    <location>
        <begin position="1"/>
        <end position="177"/>
    </location>
</feature>
<evidence type="ECO:0000256" key="1">
    <source>
        <dbReference type="ARBA" id="ARBA00006976"/>
    </source>
</evidence>
<accession>A0A285HZV6</accession>
<name>A0A285HZV6_9FIRM</name>
<comment type="similarity">
    <text evidence="1">Belongs to the ParA family.</text>
</comment>
<dbReference type="PIRSF" id="PIRSF009320">
    <property type="entry name" value="Nuc_binding_HP_1000"/>
    <property type="match status" value="1"/>
</dbReference>
<dbReference type="SUPFAM" id="SSF52540">
    <property type="entry name" value="P-loop containing nucleoside triphosphate hydrolases"/>
    <property type="match status" value="1"/>
</dbReference>
<dbReference type="Proteomes" id="UP000219573">
    <property type="component" value="Unassembled WGS sequence"/>
</dbReference>
<reference evidence="7" key="1">
    <citation type="submission" date="2017-09" db="EMBL/GenBank/DDBJ databases">
        <authorList>
            <person name="Varghese N."/>
            <person name="Submissions S."/>
        </authorList>
    </citation>
    <scope>NUCLEOTIDE SEQUENCE [LARGE SCALE GENOMIC DNA]</scope>
    <source>
        <strain evidence="7">MSL47</strain>
    </source>
</reference>
<dbReference type="InterPro" id="IPR025669">
    <property type="entry name" value="AAA_dom"/>
</dbReference>
<sequence>MEIIGIVNQKGGVGKSTTAINLSSCLAQLGKKVLLIDIDPQANATRGIGFDQKVDITIYEVLVEELPLSQAIYQTDIENIDIVPSNIKLANAELELSSVFGRETILETAFQKSDNLDYDYVLIDCNPSLGLLTVNAMVACSNLIIPMEPAIFSLDGIEQLVNVINLIKRKINEELSIKGVLLTRVDARTNIAKEFEDELREIFGDKIFNTIIHQNVKIVESQAEQLPINIYDDKARGAKEYMKLAKELIESE</sequence>
<dbReference type="PRINTS" id="PR00091">
    <property type="entry name" value="NITROGNASEII"/>
</dbReference>
<evidence type="ECO:0000313" key="6">
    <source>
        <dbReference type="EMBL" id="SNY41177.1"/>
    </source>
</evidence>
<dbReference type="Pfam" id="PF13614">
    <property type="entry name" value="AAA_31"/>
    <property type="match status" value="1"/>
</dbReference>
<evidence type="ECO:0000256" key="3">
    <source>
        <dbReference type="ARBA" id="ARBA00062323"/>
    </source>
</evidence>
<gene>
    <name evidence="6" type="ORF">SAMN06265827_12814</name>
</gene>
<dbReference type="Gene3D" id="3.40.50.300">
    <property type="entry name" value="P-loop containing nucleotide triphosphate hydrolases"/>
    <property type="match status" value="1"/>
</dbReference>
<keyword evidence="7" id="KW-1185">Reference proteome</keyword>
<dbReference type="RefSeq" id="WP_216358836.1">
    <property type="nucleotide sequence ID" value="NZ_OBDZ01000028.1"/>
</dbReference>
<dbReference type="AlphaFoldDB" id="A0A285HZV6"/>
<dbReference type="InterPro" id="IPR027417">
    <property type="entry name" value="P-loop_NTPase"/>
</dbReference>
<proteinExistence type="inferred from homology"/>
<organism evidence="6 7">
    <name type="scientific">Orenia metallireducens</name>
    <dbReference type="NCBI Taxonomy" id="1413210"/>
    <lineage>
        <taxon>Bacteria</taxon>
        <taxon>Bacillati</taxon>
        <taxon>Bacillota</taxon>
        <taxon>Clostridia</taxon>
        <taxon>Halanaerobiales</taxon>
        <taxon>Halobacteroidaceae</taxon>
        <taxon>Orenia</taxon>
    </lineage>
</organism>
<comment type="catalytic activity">
    <reaction evidence="2">
        <text>ATP + H2O = ADP + phosphate + H(+)</text>
        <dbReference type="Rhea" id="RHEA:13065"/>
        <dbReference type="ChEBI" id="CHEBI:15377"/>
        <dbReference type="ChEBI" id="CHEBI:15378"/>
        <dbReference type="ChEBI" id="CHEBI:30616"/>
        <dbReference type="ChEBI" id="CHEBI:43474"/>
        <dbReference type="ChEBI" id="CHEBI:456216"/>
    </reaction>
</comment>